<dbReference type="InterPro" id="IPR006076">
    <property type="entry name" value="FAD-dep_OxRdtase"/>
</dbReference>
<accession>A0A8J2XKB5</accession>
<organism evidence="2 3">
    <name type="scientific">Sediminivirga luteola</name>
    <dbReference type="NCBI Taxonomy" id="1774748"/>
    <lineage>
        <taxon>Bacteria</taxon>
        <taxon>Bacillati</taxon>
        <taxon>Actinomycetota</taxon>
        <taxon>Actinomycetes</taxon>
        <taxon>Micrococcales</taxon>
        <taxon>Brevibacteriaceae</taxon>
        <taxon>Sediminivirga</taxon>
    </lineage>
</organism>
<feature type="domain" description="FAD dependent oxidoreductase" evidence="1">
    <location>
        <begin position="30"/>
        <end position="396"/>
    </location>
</feature>
<keyword evidence="3" id="KW-1185">Reference proteome</keyword>
<comment type="caution">
    <text evidence="2">The sequence shown here is derived from an EMBL/GenBank/DDBJ whole genome shotgun (WGS) entry which is preliminary data.</text>
</comment>
<dbReference type="PANTHER" id="PTHR13847:SF285">
    <property type="entry name" value="FAD DEPENDENT OXIDOREDUCTASE DOMAIN-CONTAINING PROTEIN"/>
    <property type="match status" value="1"/>
</dbReference>
<dbReference type="Proteomes" id="UP000616114">
    <property type="component" value="Unassembled WGS sequence"/>
</dbReference>
<dbReference type="InterPro" id="IPR036188">
    <property type="entry name" value="FAD/NAD-bd_sf"/>
</dbReference>
<proteinExistence type="predicted"/>
<evidence type="ECO:0000259" key="1">
    <source>
        <dbReference type="Pfam" id="PF01266"/>
    </source>
</evidence>
<evidence type="ECO:0000313" key="2">
    <source>
        <dbReference type="EMBL" id="GGA08332.1"/>
    </source>
</evidence>
<dbReference type="Gene3D" id="3.30.9.10">
    <property type="entry name" value="D-Amino Acid Oxidase, subunit A, domain 2"/>
    <property type="match status" value="1"/>
</dbReference>
<dbReference type="EMBL" id="BMFY01000003">
    <property type="protein sequence ID" value="GGA08332.1"/>
    <property type="molecule type" value="Genomic_DNA"/>
</dbReference>
<dbReference type="PANTHER" id="PTHR13847">
    <property type="entry name" value="SARCOSINE DEHYDROGENASE-RELATED"/>
    <property type="match status" value="1"/>
</dbReference>
<reference evidence="2" key="2">
    <citation type="submission" date="2020-09" db="EMBL/GenBank/DDBJ databases">
        <authorList>
            <person name="Sun Q."/>
            <person name="Zhou Y."/>
        </authorList>
    </citation>
    <scope>NUCLEOTIDE SEQUENCE</scope>
    <source>
        <strain evidence="2">CGMCC 1.12785</strain>
    </source>
</reference>
<gene>
    <name evidence="2" type="ORF">GCM10011333_09000</name>
</gene>
<evidence type="ECO:0000313" key="3">
    <source>
        <dbReference type="Proteomes" id="UP000616114"/>
    </source>
</evidence>
<dbReference type="AlphaFoldDB" id="A0A8J2XKB5"/>
<reference evidence="2" key="1">
    <citation type="journal article" date="2014" name="Int. J. Syst. Evol. Microbiol.">
        <title>Complete genome sequence of Corynebacterium casei LMG S-19264T (=DSM 44701T), isolated from a smear-ripened cheese.</title>
        <authorList>
            <consortium name="US DOE Joint Genome Institute (JGI-PGF)"/>
            <person name="Walter F."/>
            <person name="Albersmeier A."/>
            <person name="Kalinowski J."/>
            <person name="Ruckert C."/>
        </authorList>
    </citation>
    <scope>NUCLEOTIDE SEQUENCE</scope>
    <source>
        <strain evidence="2">CGMCC 1.12785</strain>
    </source>
</reference>
<name>A0A8J2XKB5_9MICO</name>
<dbReference type="SUPFAM" id="SSF51905">
    <property type="entry name" value="FAD/NAD(P)-binding domain"/>
    <property type="match status" value="1"/>
</dbReference>
<dbReference type="Pfam" id="PF01266">
    <property type="entry name" value="DAO"/>
    <property type="match status" value="1"/>
</dbReference>
<dbReference type="Gene3D" id="3.50.50.60">
    <property type="entry name" value="FAD/NAD(P)-binding domain"/>
    <property type="match status" value="1"/>
</dbReference>
<sequence>MPNGHGSFWLHSVPDPRGPRPALGEDLDADVVIVGAGLSGLWTAYWHARRAPGSRIVVLEQERVGYGASGRNGGWLSGKTVGQRRRLLAAGHSAAEALAMERRVFDAVREVPEIFERAGKDVDAVRGGWMQIARSESELARMREYVRAERAWGLGEEDITLLSAQEAAGRVNVPGIRGAAYSPHAVRLHPAKLMYALAELCEEAGVRIFEQSRAEEIAPGMCRTAGGSVRAPVTVLATEGYTAALPGRRRELLPMLSSMVVTDPLSPDQWERIGWEAAECMSGAQHMYFYAQRTADGRIAMGGRGKPYRWGSALDEDGALDPRTVEQLCRTLQDLFPQVRLSFAHSWCGVLGVTRDWSPFIDVQAQHGGTRLVRLGGYAGQGVTAAYLAARTAADLIAGEDTELTRSTWVRPLPRRWEPEPLRWAGANAIYKLYRMADHAERGRGGTATSSFALLGHKLAGRS</sequence>
<protein>
    <submittedName>
        <fullName evidence="2">FAD-dependent oxidoreductase</fullName>
    </submittedName>
</protein>
<dbReference type="GO" id="GO:0005737">
    <property type="term" value="C:cytoplasm"/>
    <property type="evidence" value="ECO:0007669"/>
    <property type="project" value="TreeGrafter"/>
</dbReference>